<evidence type="ECO:0000313" key="3">
    <source>
        <dbReference type="Proteomes" id="UP000070659"/>
    </source>
</evidence>
<dbReference type="AlphaFoldDB" id="A0A132MQX9"/>
<evidence type="ECO:0000256" key="1">
    <source>
        <dbReference type="SAM" id="MobiDB-lite"/>
    </source>
</evidence>
<accession>A0A132MQX9</accession>
<proteinExistence type="predicted"/>
<dbReference type="PATRIC" id="fig|1469144.8.peg.1902"/>
<organism evidence="2 3">
    <name type="scientific">Carbonactinospora thermoautotrophica</name>
    <dbReference type="NCBI Taxonomy" id="1469144"/>
    <lineage>
        <taxon>Bacteria</taxon>
        <taxon>Bacillati</taxon>
        <taxon>Actinomycetota</taxon>
        <taxon>Actinomycetes</taxon>
        <taxon>Kitasatosporales</taxon>
        <taxon>Carbonactinosporaceae</taxon>
        <taxon>Carbonactinospora</taxon>
    </lineage>
</organism>
<feature type="region of interest" description="Disordered" evidence="1">
    <location>
        <begin position="51"/>
        <end position="71"/>
    </location>
</feature>
<comment type="caution">
    <text evidence="2">The sequence shown here is derived from an EMBL/GenBank/DDBJ whole genome shotgun (WGS) entry which is preliminary data.</text>
</comment>
<protein>
    <submittedName>
        <fullName evidence="2">Uncharacterized protein</fullName>
    </submittedName>
</protein>
<dbReference type="Proteomes" id="UP000070659">
    <property type="component" value="Unassembled WGS sequence"/>
</dbReference>
<dbReference type="EMBL" id="JYIJ01000018">
    <property type="protein sequence ID" value="KWX00130.1"/>
    <property type="molecule type" value="Genomic_DNA"/>
</dbReference>
<dbReference type="RefSeq" id="WP_067070681.1">
    <property type="nucleotide sequence ID" value="NZ_JYIJ01000018.1"/>
</dbReference>
<gene>
    <name evidence="2" type="ORF">TH66_14510</name>
</gene>
<reference evidence="2 3" key="1">
    <citation type="submission" date="2015-02" db="EMBL/GenBank/DDBJ databases">
        <title>Physiological reanalysis, assessment of diazotrophy, and genome sequences of multiple isolates of Streptomyces thermoautotrophicus.</title>
        <authorList>
            <person name="MacKellar D.C."/>
            <person name="Lieber L."/>
            <person name="Norman J."/>
            <person name="Bolger A."/>
            <person name="Tobin C."/>
            <person name="Murray J.W."/>
            <person name="Prell J."/>
        </authorList>
    </citation>
    <scope>NUCLEOTIDE SEQUENCE [LARGE SCALE GENOMIC DNA]</scope>
    <source>
        <strain evidence="2 3">UBT1</strain>
    </source>
</reference>
<name>A0A132MQX9_9ACTN</name>
<feature type="compositionally biased region" description="Basic and acidic residues" evidence="1">
    <location>
        <begin position="52"/>
        <end position="71"/>
    </location>
</feature>
<feature type="region of interest" description="Disordered" evidence="1">
    <location>
        <begin position="89"/>
        <end position="115"/>
    </location>
</feature>
<sequence>MTRLRLRYRANGFARRRLDHALAIRAGASLDHDRLDPYAPDLPADALAQRLAEPDPWHERHPTLRPDEGRGRRVSLAVRIAVGAARPSRHSRAALDVARRASPRRATGGPGSVTG</sequence>
<evidence type="ECO:0000313" key="2">
    <source>
        <dbReference type="EMBL" id="KWX00130.1"/>
    </source>
</evidence>